<dbReference type="PANTHER" id="PTHR12335">
    <property type="entry name" value="TIPE PROTEIN TEMPERATURE-INDUCED PARALYTIC E"/>
    <property type="match status" value="1"/>
</dbReference>
<evidence type="ECO:0000313" key="3">
    <source>
        <dbReference type="EMBL" id="KAK3918185.1"/>
    </source>
</evidence>
<dbReference type="GO" id="GO:0005886">
    <property type="term" value="C:plasma membrane"/>
    <property type="evidence" value="ECO:0007669"/>
    <property type="project" value="TreeGrafter"/>
</dbReference>
<dbReference type="Proteomes" id="UP001219518">
    <property type="component" value="Unassembled WGS sequence"/>
</dbReference>
<organism evidence="3 4">
    <name type="scientific">Frankliniella fusca</name>
    <dbReference type="NCBI Taxonomy" id="407009"/>
    <lineage>
        <taxon>Eukaryota</taxon>
        <taxon>Metazoa</taxon>
        <taxon>Ecdysozoa</taxon>
        <taxon>Arthropoda</taxon>
        <taxon>Hexapoda</taxon>
        <taxon>Insecta</taxon>
        <taxon>Pterygota</taxon>
        <taxon>Neoptera</taxon>
        <taxon>Paraneoptera</taxon>
        <taxon>Thysanoptera</taxon>
        <taxon>Terebrantia</taxon>
        <taxon>Thripoidea</taxon>
        <taxon>Thripidae</taxon>
        <taxon>Frankliniella</taxon>
    </lineage>
</organism>
<feature type="transmembrane region" description="Helical" evidence="2">
    <location>
        <begin position="41"/>
        <end position="68"/>
    </location>
</feature>
<comment type="caution">
    <text evidence="3">The sequence shown here is derived from an EMBL/GenBank/DDBJ whole genome shotgun (WGS) entry which is preliminary data.</text>
</comment>
<feature type="compositionally biased region" description="Low complexity" evidence="1">
    <location>
        <begin position="153"/>
        <end position="163"/>
    </location>
</feature>
<keyword evidence="2" id="KW-1133">Transmembrane helix</keyword>
<feature type="transmembrane region" description="Helical" evidence="2">
    <location>
        <begin position="300"/>
        <end position="321"/>
    </location>
</feature>
<keyword evidence="4" id="KW-1185">Reference proteome</keyword>
<feature type="compositionally biased region" description="Low complexity" evidence="1">
    <location>
        <begin position="137"/>
        <end position="146"/>
    </location>
</feature>
<dbReference type="GO" id="GO:0002028">
    <property type="term" value="P:regulation of sodium ion transport"/>
    <property type="evidence" value="ECO:0007669"/>
    <property type="project" value="TreeGrafter"/>
</dbReference>
<dbReference type="PANTHER" id="PTHR12335:SF4">
    <property type="entry name" value="TIPE HOMOLOG 1, ISOFORM B"/>
    <property type="match status" value="1"/>
</dbReference>
<proteinExistence type="predicted"/>
<feature type="compositionally biased region" description="Basic residues" evidence="1">
    <location>
        <begin position="336"/>
        <end position="345"/>
    </location>
</feature>
<reference evidence="3" key="1">
    <citation type="submission" date="2021-07" db="EMBL/GenBank/DDBJ databases">
        <authorList>
            <person name="Catto M.A."/>
            <person name="Jacobson A."/>
            <person name="Kennedy G."/>
            <person name="Labadie P."/>
            <person name="Hunt B.G."/>
            <person name="Srinivasan R."/>
        </authorList>
    </citation>
    <scope>NUCLEOTIDE SEQUENCE</scope>
    <source>
        <strain evidence="3">PL_HMW_Pooled</strain>
        <tissue evidence="3">Head</tissue>
    </source>
</reference>
<evidence type="ECO:0000256" key="1">
    <source>
        <dbReference type="SAM" id="MobiDB-lite"/>
    </source>
</evidence>
<dbReference type="GO" id="GO:0017080">
    <property type="term" value="F:sodium channel regulator activity"/>
    <property type="evidence" value="ECO:0007669"/>
    <property type="project" value="TreeGrafter"/>
</dbReference>
<dbReference type="EMBL" id="JAHWGI010000889">
    <property type="protein sequence ID" value="KAK3918185.1"/>
    <property type="molecule type" value="Genomic_DNA"/>
</dbReference>
<feature type="compositionally biased region" description="Low complexity" evidence="1">
    <location>
        <begin position="188"/>
        <end position="204"/>
    </location>
</feature>
<sequence length="396" mass="43587">MRSSSSELLLDQQAELRKKKLLELAKPKRPPKVQRTWRQRVWFYATAVLALTAMSAGSSLLFLVPLYVDPAISTLTHHFVDVPVTCVTTRREDLSGIFNCTWSSCREGCTSDMYKCTHIYVSYTTAPWEAPNTTLWPPSTSVASSSSPPPWTSTPESTTTATTMPPPPRLATTTAPGTQPPPPPPPSLAKTTSPLTTATTLSSPPAAPVRARRWVRPLTTSTPPPSTSPPAPPPTEESNATEEAVLLVNIKGCGYPPDVQCGNFSEQYGYEGAMFPCYYSRVNRSVVLTHYARDDQVAVIVHYFAIPFVLTVVTAVILCVMHCDCRCEEEPGQRRHHHHHHHHMGLRTADNRYAGRGRGGRGGPAQWEALPVRHALPCSRLAPRKACSRFTKHAYG</sequence>
<name>A0AAE1LG73_9NEOP</name>
<protein>
    <submittedName>
        <fullName evidence="3">Protein tipE</fullName>
    </submittedName>
</protein>
<evidence type="ECO:0000256" key="2">
    <source>
        <dbReference type="SAM" id="Phobius"/>
    </source>
</evidence>
<reference evidence="3" key="2">
    <citation type="journal article" date="2023" name="BMC Genomics">
        <title>Pest status, molecular evolution, and epigenetic factors derived from the genome assembly of Frankliniella fusca, a thysanopteran phytovirus vector.</title>
        <authorList>
            <person name="Catto M.A."/>
            <person name="Labadie P.E."/>
            <person name="Jacobson A.L."/>
            <person name="Kennedy G.G."/>
            <person name="Srinivasan R."/>
            <person name="Hunt B.G."/>
        </authorList>
    </citation>
    <scope>NUCLEOTIDE SEQUENCE</scope>
    <source>
        <strain evidence="3">PL_HMW_Pooled</strain>
    </source>
</reference>
<evidence type="ECO:0000313" key="4">
    <source>
        <dbReference type="Proteomes" id="UP001219518"/>
    </source>
</evidence>
<feature type="region of interest" description="Disordered" evidence="1">
    <location>
        <begin position="336"/>
        <end position="365"/>
    </location>
</feature>
<accession>A0AAE1LG73</accession>
<keyword evidence="2" id="KW-0812">Transmembrane</keyword>
<feature type="compositionally biased region" description="Pro residues" evidence="1">
    <location>
        <begin position="178"/>
        <end position="187"/>
    </location>
</feature>
<dbReference type="AlphaFoldDB" id="A0AAE1LG73"/>
<feature type="region of interest" description="Disordered" evidence="1">
    <location>
        <begin position="137"/>
        <end position="240"/>
    </location>
</feature>
<keyword evidence="2" id="KW-0472">Membrane</keyword>
<dbReference type="Pfam" id="PF16972">
    <property type="entry name" value="TipE"/>
    <property type="match status" value="2"/>
</dbReference>
<dbReference type="InterPro" id="IPR031578">
    <property type="entry name" value="TipE"/>
</dbReference>
<gene>
    <name evidence="3" type="ORF">KUF71_007607</name>
</gene>
<feature type="compositionally biased region" description="Pro residues" evidence="1">
    <location>
        <begin position="222"/>
        <end position="235"/>
    </location>
</feature>